<accession>A0A1C7IEA1</accession>
<protein>
    <submittedName>
        <fullName evidence="1">Uncharacterized protein</fullName>
    </submittedName>
</protein>
<dbReference type="RefSeq" id="WP_065544065.1">
    <property type="nucleotide sequence ID" value="NZ_CP015405.2"/>
</dbReference>
<keyword evidence="2" id="KW-1185">Reference proteome</keyword>
<evidence type="ECO:0000313" key="2">
    <source>
        <dbReference type="Proteomes" id="UP000092574"/>
    </source>
</evidence>
<proteinExistence type="predicted"/>
<dbReference type="KEGG" id="byl:A4V09_20860"/>
<sequence>MIHEVYEAYLLSQEEFGILLRASGCSAFYGFPIEGNSLNRKELLLKLHQMVKKGFLISDGKRFLMDAALASCVRILADAKKMLLVSVKDPPLPVYCCYPGRQIVICEWMSRRDGYVKLKQTDSEKFYEMLVEEGYFPAMGEGSLQLLDNRTGSLERSLTLQRIGLEQVLLLETEEGRTGKLYSEDAIEQMFCALTGGGFYDIG</sequence>
<reference evidence="1" key="1">
    <citation type="submission" date="2017-04" db="EMBL/GenBank/DDBJ databases">
        <title>Complete Genome Sequences of Twelve Strains of a Stable Defined Moderately Diverse Mouse Microbiota 2 (sDMDMm2).</title>
        <authorList>
            <person name="Uchimura Y."/>
            <person name="Wyss M."/>
            <person name="Brugiroux S."/>
            <person name="Limenitakis J.P."/>
            <person name="Stecher B."/>
            <person name="McCoy K.D."/>
            <person name="Macpherson A.J."/>
        </authorList>
    </citation>
    <scope>NUCLEOTIDE SEQUENCE</scope>
    <source>
        <strain evidence="1">YL58</strain>
    </source>
</reference>
<gene>
    <name evidence="1" type="ORF">A4V09_20860</name>
</gene>
<name>A0A1C7IEA1_9FIRM</name>
<dbReference type="AlphaFoldDB" id="A0A1C7IEA1"/>
<organism evidence="1 2">
    <name type="scientific">Blautia pseudococcoides</name>
    <dbReference type="NCBI Taxonomy" id="1796616"/>
    <lineage>
        <taxon>Bacteria</taxon>
        <taxon>Bacillati</taxon>
        <taxon>Bacillota</taxon>
        <taxon>Clostridia</taxon>
        <taxon>Lachnospirales</taxon>
        <taxon>Lachnospiraceae</taxon>
        <taxon>Blautia</taxon>
    </lineage>
</organism>
<dbReference type="Proteomes" id="UP000092574">
    <property type="component" value="Chromosome"/>
</dbReference>
<dbReference type="EMBL" id="CP015405">
    <property type="protein sequence ID" value="ANU77971.1"/>
    <property type="molecule type" value="Genomic_DNA"/>
</dbReference>
<dbReference type="STRING" id="1796616.A4V09_20860"/>
<evidence type="ECO:0000313" key="1">
    <source>
        <dbReference type="EMBL" id="ANU77971.1"/>
    </source>
</evidence>